<evidence type="ECO:0000256" key="2">
    <source>
        <dbReference type="SAM" id="Phobius"/>
    </source>
</evidence>
<evidence type="ECO:0008006" key="6">
    <source>
        <dbReference type="Google" id="ProtNLM"/>
    </source>
</evidence>
<keyword evidence="5" id="KW-1185">Reference proteome</keyword>
<dbReference type="EMBL" id="KB445569">
    <property type="protein sequence ID" value="EMD97738.1"/>
    <property type="molecule type" value="Genomic_DNA"/>
</dbReference>
<dbReference type="eggNOG" id="ENOG502S9EF">
    <property type="taxonomic scope" value="Eukaryota"/>
</dbReference>
<accession>M2VDF9</accession>
<dbReference type="HOGENOM" id="CLU_053893_2_0_1"/>
<evidence type="ECO:0000313" key="5">
    <source>
        <dbReference type="Proteomes" id="UP000016936"/>
    </source>
</evidence>
<feature type="compositionally biased region" description="Low complexity" evidence="1">
    <location>
        <begin position="101"/>
        <end position="133"/>
    </location>
</feature>
<reference evidence="5" key="2">
    <citation type="journal article" date="2013" name="PLoS Genet.">
        <title>Comparative genome structure, secondary metabolite, and effector coding capacity across Cochliobolus pathogens.</title>
        <authorList>
            <person name="Condon B.J."/>
            <person name="Leng Y."/>
            <person name="Wu D."/>
            <person name="Bushley K.E."/>
            <person name="Ohm R.A."/>
            <person name="Otillar R."/>
            <person name="Martin J."/>
            <person name="Schackwitz W."/>
            <person name="Grimwood J."/>
            <person name="MohdZainudin N."/>
            <person name="Xue C."/>
            <person name="Wang R."/>
            <person name="Manning V.A."/>
            <person name="Dhillon B."/>
            <person name="Tu Z.J."/>
            <person name="Steffenson B.J."/>
            <person name="Salamov A."/>
            <person name="Sun H."/>
            <person name="Lowry S."/>
            <person name="LaButti K."/>
            <person name="Han J."/>
            <person name="Copeland A."/>
            <person name="Lindquist E."/>
            <person name="Barry K."/>
            <person name="Schmutz J."/>
            <person name="Baker S.E."/>
            <person name="Ciuffetti L.M."/>
            <person name="Grigoriev I.V."/>
            <person name="Zhong S."/>
            <person name="Turgeon B.G."/>
        </authorList>
    </citation>
    <scope>NUCLEOTIDE SEQUENCE [LARGE SCALE GENOMIC DNA]</scope>
    <source>
        <strain evidence="5">C5 / ATCC 48332 / race O</strain>
    </source>
</reference>
<feature type="compositionally biased region" description="Polar residues" evidence="1">
    <location>
        <begin position="135"/>
        <end position="153"/>
    </location>
</feature>
<keyword evidence="2" id="KW-1133">Transmembrane helix</keyword>
<keyword evidence="3" id="KW-0732">Signal</keyword>
<feature type="signal peptide" evidence="3">
    <location>
        <begin position="1"/>
        <end position="20"/>
    </location>
</feature>
<feature type="compositionally biased region" description="Polar residues" evidence="1">
    <location>
        <begin position="278"/>
        <end position="296"/>
    </location>
</feature>
<feature type="chain" id="PRO_5004027499" description="Mid2 domain-containing protein" evidence="3">
    <location>
        <begin position="21"/>
        <end position="307"/>
    </location>
</feature>
<feature type="region of interest" description="Disordered" evidence="1">
    <location>
        <begin position="269"/>
        <end position="307"/>
    </location>
</feature>
<organism evidence="4 5">
    <name type="scientific">Cochliobolus heterostrophus (strain C5 / ATCC 48332 / race O)</name>
    <name type="common">Southern corn leaf blight fungus</name>
    <name type="synonym">Bipolaris maydis</name>
    <dbReference type="NCBI Taxonomy" id="701091"/>
    <lineage>
        <taxon>Eukaryota</taxon>
        <taxon>Fungi</taxon>
        <taxon>Dikarya</taxon>
        <taxon>Ascomycota</taxon>
        <taxon>Pezizomycotina</taxon>
        <taxon>Dothideomycetes</taxon>
        <taxon>Pleosporomycetidae</taxon>
        <taxon>Pleosporales</taxon>
        <taxon>Pleosporineae</taxon>
        <taxon>Pleosporaceae</taxon>
        <taxon>Bipolaris</taxon>
    </lineage>
</organism>
<evidence type="ECO:0000313" key="4">
    <source>
        <dbReference type="EMBL" id="EMD97738.1"/>
    </source>
</evidence>
<feature type="compositionally biased region" description="Low complexity" evidence="1">
    <location>
        <begin position="85"/>
        <end position="94"/>
    </location>
</feature>
<dbReference type="OMA" id="LDQYHKP"/>
<evidence type="ECO:0000256" key="3">
    <source>
        <dbReference type="SAM" id="SignalP"/>
    </source>
</evidence>
<dbReference type="STRING" id="701091.M2VDF9"/>
<dbReference type="OrthoDB" id="5425782at2759"/>
<proteinExistence type="predicted"/>
<dbReference type="Proteomes" id="UP000016936">
    <property type="component" value="Unassembled WGS sequence"/>
</dbReference>
<gene>
    <name evidence="4" type="ORF">COCHEDRAFT_1151323</name>
</gene>
<feature type="region of interest" description="Disordered" evidence="1">
    <location>
        <begin position="39"/>
        <end position="158"/>
    </location>
</feature>
<feature type="compositionally biased region" description="Pro residues" evidence="1">
    <location>
        <begin position="57"/>
        <end position="84"/>
    </location>
</feature>
<sequence length="307" mass="31228">MLPKTWFSGALLALATVSSAFTLEDLHIDGVNHYLRHGKRQEAEGTGAASSPAAPASSPPAPSPSSQPPVSTPPPVASPTPQPQPSSDNNNNNNPSPPPQTSNDVPANTPTPTPTRGDGGNNNNNSNNNNGPTSIGRTTGNGPAVTSSPSTVRTAPITRTSDLLSTTLREFTTTIVTMSGDQQITQVSTGTSTSVATTGQVTFTEAPTEQQGNNQGSDGGISDSDKKIIGGVVGGVGGALLLGGIALVFWRMKKRQARVQADDDDLMAGTGAALGDKPQNSPGSTPYGSNMDQYSSPGGRPNAAANF</sequence>
<evidence type="ECO:0000256" key="1">
    <source>
        <dbReference type="SAM" id="MobiDB-lite"/>
    </source>
</evidence>
<feature type="transmembrane region" description="Helical" evidence="2">
    <location>
        <begin position="228"/>
        <end position="250"/>
    </location>
</feature>
<reference evidence="4 5" key="1">
    <citation type="journal article" date="2012" name="PLoS Pathog.">
        <title>Diverse lifestyles and strategies of plant pathogenesis encoded in the genomes of eighteen Dothideomycetes fungi.</title>
        <authorList>
            <person name="Ohm R.A."/>
            <person name="Feau N."/>
            <person name="Henrissat B."/>
            <person name="Schoch C.L."/>
            <person name="Horwitz B.A."/>
            <person name="Barry K.W."/>
            <person name="Condon B.J."/>
            <person name="Copeland A.C."/>
            <person name="Dhillon B."/>
            <person name="Glaser F."/>
            <person name="Hesse C.N."/>
            <person name="Kosti I."/>
            <person name="LaButti K."/>
            <person name="Lindquist E.A."/>
            <person name="Lucas S."/>
            <person name="Salamov A.A."/>
            <person name="Bradshaw R.E."/>
            <person name="Ciuffetti L."/>
            <person name="Hamelin R.C."/>
            <person name="Kema G.H.J."/>
            <person name="Lawrence C."/>
            <person name="Scott J.A."/>
            <person name="Spatafora J.W."/>
            <person name="Turgeon B.G."/>
            <person name="de Wit P.J.G.M."/>
            <person name="Zhong S."/>
            <person name="Goodwin S.B."/>
            <person name="Grigoriev I.V."/>
        </authorList>
    </citation>
    <scope>NUCLEOTIDE SEQUENCE [LARGE SCALE GENOMIC DNA]</scope>
    <source>
        <strain evidence="5">C5 / ATCC 48332 / race O</strain>
    </source>
</reference>
<dbReference type="AlphaFoldDB" id="M2VDF9"/>
<protein>
    <recommendedName>
        <fullName evidence="6">Mid2 domain-containing protein</fullName>
    </recommendedName>
</protein>
<keyword evidence="2" id="KW-0812">Transmembrane</keyword>
<name>M2VDF9_COCH5</name>
<keyword evidence="2" id="KW-0472">Membrane</keyword>